<dbReference type="EMBL" id="LCLG01000006">
    <property type="protein sequence ID" value="KKU12145.1"/>
    <property type="molecule type" value="Genomic_DNA"/>
</dbReference>
<feature type="region of interest" description="Disordered" evidence="4">
    <location>
        <begin position="91"/>
        <end position="120"/>
    </location>
</feature>
<sequence length="120" mass="13752">MPNSKKLGIIKPPKYMKTQIHPTWYPEAKVTCACGNSFVVGATVPEIKVEVCYNCHPFYTGQMKYVDTAGRVEAFKAKQAGAFEKVLSKAERRKQKREKRIREESERPESLQELRTKSTN</sequence>
<evidence type="ECO:0000313" key="5">
    <source>
        <dbReference type="EMBL" id="KKU12145.1"/>
    </source>
</evidence>
<dbReference type="InterPro" id="IPR002150">
    <property type="entry name" value="Ribosomal_bL31"/>
</dbReference>
<dbReference type="PRINTS" id="PR01249">
    <property type="entry name" value="RIBOSOMALL31"/>
</dbReference>
<dbReference type="NCBIfam" id="TIGR00105">
    <property type="entry name" value="L31"/>
    <property type="match status" value="1"/>
</dbReference>
<proteinExistence type="inferred from homology"/>
<dbReference type="AlphaFoldDB" id="A0A0G1QU46"/>
<evidence type="ECO:0000256" key="4">
    <source>
        <dbReference type="SAM" id="MobiDB-lite"/>
    </source>
</evidence>
<reference evidence="5 6" key="1">
    <citation type="journal article" date="2015" name="Nature">
        <title>rRNA introns, odd ribosomes, and small enigmatic genomes across a large radiation of phyla.</title>
        <authorList>
            <person name="Brown C.T."/>
            <person name="Hug L.A."/>
            <person name="Thomas B.C."/>
            <person name="Sharon I."/>
            <person name="Castelle C.J."/>
            <person name="Singh A."/>
            <person name="Wilkins M.J."/>
            <person name="Williams K.H."/>
            <person name="Banfield J.F."/>
        </authorList>
    </citation>
    <scope>NUCLEOTIDE SEQUENCE [LARGE SCALE GENOMIC DNA]</scope>
</reference>
<dbReference type="InterPro" id="IPR042105">
    <property type="entry name" value="Ribosomal_bL31_sf"/>
</dbReference>
<protein>
    <recommendedName>
        <fullName evidence="3">50S ribosomal protein L31</fullName>
    </recommendedName>
</protein>
<feature type="compositionally biased region" description="Basic and acidic residues" evidence="4">
    <location>
        <begin position="100"/>
        <end position="120"/>
    </location>
</feature>
<dbReference type="NCBIfam" id="NF000612">
    <property type="entry name" value="PRK00019.1"/>
    <property type="match status" value="1"/>
</dbReference>
<evidence type="ECO:0000256" key="3">
    <source>
        <dbReference type="RuleBase" id="RU000564"/>
    </source>
</evidence>
<dbReference type="PATRIC" id="fig|1618559.3.peg.202"/>
<dbReference type="GO" id="GO:0006412">
    <property type="term" value="P:translation"/>
    <property type="evidence" value="ECO:0007669"/>
    <property type="project" value="InterPro"/>
</dbReference>
<evidence type="ECO:0000256" key="1">
    <source>
        <dbReference type="ARBA" id="ARBA00022980"/>
    </source>
</evidence>
<comment type="caution">
    <text evidence="5">The sequence shown here is derived from an EMBL/GenBank/DDBJ whole genome shotgun (WGS) entry which is preliminary data.</text>
</comment>
<dbReference type="SUPFAM" id="SSF143800">
    <property type="entry name" value="L28p-like"/>
    <property type="match status" value="1"/>
</dbReference>
<dbReference type="GO" id="GO:0003735">
    <property type="term" value="F:structural constituent of ribosome"/>
    <property type="evidence" value="ECO:0007669"/>
    <property type="project" value="InterPro"/>
</dbReference>
<accession>A0A0G1QU46</accession>
<keyword evidence="1 3" id="KW-0689">Ribosomal protein</keyword>
<dbReference type="Gene3D" id="4.10.830.30">
    <property type="entry name" value="Ribosomal protein L31"/>
    <property type="match status" value="1"/>
</dbReference>
<comment type="similarity">
    <text evidence="3">Belongs to the bacterial ribosomal protein bL31 family.</text>
</comment>
<dbReference type="InterPro" id="IPR034704">
    <property type="entry name" value="Ribosomal_bL28/bL31-like_sf"/>
</dbReference>
<dbReference type="Proteomes" id="UP000034653">
    <property type="component" value="Unassembled WGS sequence"/>
</dbReference>
<gene>
    <name evidence="5" type="ORF">UX19_C0006G0021</name>
</gene>
<name>A0A0G1QU46_9BACT</name>
<dbReference type="GO" id="GO:0005840">
    <property type="term" value="C:ribosome"/>
    <property type="evidence" value="ECO:0007669"/>
    <property type="project" value="UniProtKB-KW"/>
</dbReference>
<dbReference type="PANTHER" id="PTHR33280:SF1">
    <property type="entry name" value="LARGE RIBOSOMAL SUBUNIT PROTEIN BL31C"/>
    <property type="match status" value="1"/>
</dbReference>
<dbReference type="Pfam" id="PF01197">
    <property type="entry name" value="Ribosomal_L31"/>
    <property type="match status" value="1"/>
</dbReference>
<evidence type="ECO:0000313" key="6">
    <source>
        <dbReference type="Proteomes" id="UP000034653"/>
    </source>
</evidence>
<evidence type="ECO:0000256" key="2">
    <source>
        <dbReference type="ARBA" id="ARBA00023274"/>
    </source>
</evidence>
<dbReference type="PANTHER" id="PTHR33280">
    <property type="entry name" value="50S RIBOSOMAL PROTEIN L31, CHLOROPLASTIC"/>
    <property type="match status" value="1"/>
</dbReference>
<keyword evidence="2 3" id="KW-0687">Ribonucleoprotein</keyword>
<dbReference type="PROSITE" id="PS01143">
    <property type="entry name" value="RIBOSOMAL_L31"/>
    <property type="match status" value="1"/>
</dbReference>
<organism evidence="5 6">
    <name type="scientific">Candidatus Woesebacteria bacterium GW2011_GWA1_45_8</name>
    <dbReference type="NCBI Taxonomy" id="1618559"/>
    <lineage>
        <taxon>Bacteria</taxon>
        <taxon>Candidatus Woeseibacteriota</taxon>
    </lineage>
</organism>
<dbReference type="GO" id="GO:1990904">
    <property type="term" value="C:ribonucleoprotein complex"/>
    <property type="evidence" value="ECO:0007669"/>
    <property type="project" value="UniProtKB-KW"/>
</dbReference>